<dbReference type="InterPro" id="IPR051918">
    <property type="entry name" value="STPP_CPPED1"/>
</dbReference>
<dbReference type="GO" id="GO:0016787">
    <property type="term" value="F:hydrolase activity"/>
    <property type="evidence" value="ECO:0007669"/>
    <property type="project" value="InterPro"/>
</dbReference>
<proteinExistence type="predicted"/>
<dbReference type="RefSeq" id="WP_136927068.1">
    <property type="nucleotide sequence ID" value="NZ_SSMQ01000001.1"/>
</dbReference>
<dbReference type="InterPro" id="IPR004843">
    <property type="entry name" value="Calcineurin-like_PHP"/>
</dbReference>
<organism evidence="2 3">
    <name type="scientific">Polyangium fumosum</name>
    <dbReference type="NCBI Taxonomy" id="889272"/>
    <lineage>
        <taxon>Bacteria</taxon>
        <taxon>Pseudomonadati</taxon>
        <taxon>Myxococcota</taxon>
        <taxon>Polyangia</taxon>
        <taxon>Polyangiales</taxon>
        <taxon>Polyangiaceae</taxon>
        <taxon>Polyangium</taxon>
    </lineage>
</organism>
<dbReference type="PANTHER" id="PTHR43143">
    <property type="entry name" value="METALLOPHOSPHOESTERASE, CALCINEURIN SUPERFAMILY"/>
    <property type="match status" value="1"/>
</dbReference>
<dbReference type="Proteomes" id="UP000309215">
    <property type="component" value="Unassembled WGS sequence"/>
</dbReference>
<dbReference type="SUPFAM" id="SSF56300">
    <property type="entry name" value="Metallo-dependent phosphatases"/>
    <property type="match status" value="1"/>
</dbReference>
<gene>
    <name evidence="2" type="ORF">E8A74_01500</name>
</gene>
<keyword evidence="3" id="KW-1185">Reference proteome</keyword>
<name>A0A4U1JKF8_9BACT</name>
<comment type="caution">
    <text evidence="2">The sequence shown here is derived from an EMBL/GenBank/DDBJ whole genome shotgun (WGS) entry which is preliminary data.</text>
</comment>
<dbReference type="Pfam" id="PF00149">
    <property type="entry name" value="Metallophos"/>
    <property type="match status" value="1"/>
</dbReference>
<sequence length="302" mass="33671">MAPAPTRAAPIVVPLREGGRVAVVSDLQRTALVERLFRRAEQNDAERTGILAALTAARPDATLLLGDHVFLGASSRAWAFFDRLVEPLRAAGVELLPILGNHDCWSIGPRGLRHYFSRFPRLEGSRFYTARLGPLGIVALDSNRLFMPSRQWDEQSLFYNEMLARLDADPDVRGILVLVHHPPFTNGTVTGPSARTQRAFVPAFFRSRKAVLMLSGHVHAYEHFVREGRHFVVCGGGGGPRHRLRPKERQMFRDLFDGPSIRPFHFLTLAPDDTGLDVRALGLAKGATRVSPMDQFRIDWPG</sequence>
<protein>
    <recommendedName>
        <fullName evidence="1">Calcineurin-like phosphoesterase domain-containing protein</fullName>
    </recommendedName>
</protein>
<reference evidence="2 3" key="1">
    <citation type="submission" date="2019-04" db="EMBL/GenBank/DDBJ databases">
        <authorList>
            <person name="Li Y."/>
            <person name="Wang J."/>
        </authorList>
    </citation>
    <scope>NUCLEOTIDE SEQUENCE [LARGE SCALE GENOMIC DNA]</scope>
    <source>
        <strain evidence="2 3">DSM 14668</strain>
    </source>
</reference>
<dbReference type="Gene3D" id="3.60.21.10">
    <property type="match status" value="1"/>
</dbReference>
<evidence type="ECO:0000259" key="1">
    <source>
        <dbReference type="Pfam" id="PF00149"/>
    </source>
</evidence>
<dbReference type="EMBL" id="SSMQ01000001">
    <property type="protein sequence ID" value="TKD13252.1"/>
    <property type="molecule type" value="Genomic_DNA"/>
</dbReference>
<accession>A0A4U1JKF8</accession>
<evidence type="ECO:0000313" key="2">
    <source>
        <dbReference type="EMBL" id="TKD13252.1"/>
    </source>
</evidence>
<dbReference type="OrthoDB" id="9804511at2"/>
<feature type="domain" description="Calcineurin-like phosphoesterase" evidence="1">
    <location>
        <begin position="20"/>
        <end position="221"/>
    </location>
</feature>
<evidence type="ECO:0000313" key="3">
    <source>
        <dbReference type="Proteomes" id="UP000309215"/>
    </source>
</evidence>
<dbReference type="InterPro" id="IPR029052">
    <property type="entry name" value="Metallo-depent_PP-like"/>
</dbReference>
<dbReference type="PANTHER" id="PTHR43143:SF1">
    <property type="entry name" value="SERINE_THREONINE-PROTEIN PHOSPHATASE CPPED1"/>
    <property type="match status" value="1"/>
</dbReference>
<dbReference type="AlphaFoldDB" id="A0A4U1JKF8"/>